<feature type="region of interest" description="Disordered" evidence="12">
    <location>
        <begin position="1032"/>
        <end position="1162"/>
    </location>
</feature>
<dbReference type="Pfam" id="PF00443">
    <property type="entry name" value="UCH"/>
    <property type="match status" value="1"/>
</dbReference>
<dbReference type="InterPro" id="IPR002893">
    <property type="entry name" value="Znf_MYND"/>
</dbReference>
<evidence type="ECO:0000313" key="15">
    <source>
        <dbReference type="EMBL" id="MPA55782.1"/>
    </source>
</evidence>
<evidence type="ECO:0000259" key="13">
    <source>
        <dbReference type="PROSITE" id="PS50235"/>
    </source>
</evidence>
<keyword evidence="9" id="KW-0788">Thiol protease</keyword>
<protein>
    <recommendedName>
        <fullName evidence="3">ubiquitinyl hydrolase 1</fullName>
        <ecNumber evidence="3">3.4.19.12</ecNumber>
    </recommendedName>
</protein>
<organism evidence="15">
    <name type="scientific">Davidia involucrata</name>
    <name type="common">Dove tree</name>
    <dbReference type="NCBI Taxonomy" id="16924"/>
    <lineage>
        <taxon>Eukaryota</taxon>
        <taxon>Viridiplantae</taxon>
        <taxon>Streptophyta</taxon>
        <taxon>Embryophyta</taxon>
        <taxon>Tracheophyta</taxon>
        <taxon>Spermatophyta</taxon>
        <taxon>Magnoliopsida</taxon>
        <taxon>eudicotyledons</taxon>
        <taxon>Gunneridae</taxon>
        <taxon>Pentapetalae</taxon>
        <taxon>asterids</taxon>
        <taxon>Cornales</taxon>
        <taxon>Nyssaceae</taxon>
        <taxon>Davidia</taxon>
    </lineage>
</organism>
<dbReference type="FunFam" id="3.90.70.10:FF:000026">
    <property type="entry name" value="Ubiquitin carboxyl-terminal hydrolase 15"/>
    <property type="match status" value="1"/>
</dbReference>
<feature type="region of interest" description="Disordered" evidence="12">
    <location>
        <begin position="452"/>
        <end position="473"/>
    </location>
</feature>
<dbReference type="GO" id="GO:0008270">
    <property type="term" value="F:zinc ion binding"/>
    <property type="evidence" value="ECO:0007669"/>
    <property type="project" value="UniProtKB-KW"/>
</dbReference>
<dbReference type="InterPro" id="IPR001394">
    <property type="entry name" value="Peptidase_C19_UCH"/>
</dbReference>
<evidence type="ECO:0000256" key="10">
    <source>
        <dbReference type="ARBA" id="ARBA00022833"/>
    </source>
</evidence>
<dbReference type="FunFam" id="6.10.140.2220:FF:000006">
    <property type="entry name" value="Ubiquitin carboxyl-terminal hydrolase 15"/>
    <property type="match status" value="1"/>
</dbReference>
<evidence type="ECO:0000256" key="8">
    <source>
        <dbReference type="ARBA" id="ARBA00022801"/>
    </source>
</evidence>
<dbReference type="PROSITE" id="PS50235">
    <property type="entry name" value="USP_3"/>
    <property type="match status" value="1"/>
</dbReference>
<dbReference type="PANTHER" id="PTHR24006">
    <property type="entry name" value="UBIQUITIN CARBOXYL-TERMINAL HYDROLASE"/>
    <property type="match status" value="1"/>
</dbReference>
<feature type="domain" description="USP" evidence="13">
    <location>
        <begin position="613"/>
        <end position="918"/>
    </location>
</feature>
<dbReference type="PROSITE" id="PS01360">
    <property type="entry name" value="ZF_MYND_1"/>
    <property type="match status" value="1"/>
</dbReference>
<dbReference type="EC" id="3.4.19.12" evidence="3"/>
<dbReference type="PROSITE" id="PS50865">
    <property type="entry name" value="ZF_MYND_2"/>
    <property type="match status" value="1"/>
</dbReference>
<keyword evidence="6 11" id="KW-0863">Zinc-finger</keyword>
<feature type="region of interest" description="Disordered" evidence="12">
    <location>
        <begin position="194"/>
        <end position="247"/>
    </location>
</feature>
<keyword evidence="7" id="KW-0833">Ubl conjugation pathway</keyword>
<feature type="compositionally biased region" description="Low complexity" evidence="12">
    <location>
        <begin position="1032"/>
        <end position="1054"/>
    </location>
</feature>
<dbReference type="InterPro" id="IPR028889">
    <property type="entry name" value="USP"/>
</dbReference>
<dbReference type="InterPro" id="IPR018200">
    <property type="entry name" value="USP_CS"/>
</dbReference>
<proteinExistence type="inferred from homology"/>
<dbReference type="Gene3D" id="3.90.70.10">
    <property type="entry name" value="Cysteine proteinases"/>
    <property type="match status" value="1"/>
</dbReference>
<dbReference type="Pfam" id="PF01753">
    <property type="entry name" value="zf-MYND"/>
    <property type="match status" value="1"/>
</dbReference>
<comment type="catalytic activity">
    <reaction evidence="1">
        <text>Thiol-dependent hydrolysis of ester, thioester, amide, peptide and isopeptide bonds formed by the C-terminal Gly of ubiquitin (a 76-residue protein attached to proteins as an intracellular targeting signal).</text>
        <dbReference type="EC" id="3.4.19.12"/>
    </reaction>
</comment>
<gene>
    <name evidence="15" type="ORF">Din_025223</name>
</gene>
<comment type="similarity">
    <text evidence="2">Belongs to the peptidase C19 family.</text>
</comment>
<evidence type="ECO:0000256" key="7">
    <source>
        <dbReference type="ARBA" id="ARBA00022786"/>
    </source>
</evidence>
<dbReference type="EMBL" id="GHES01025223">
    <property type="protein sequence ID" value="MPA55782.1"/>
    <property type="molecule type" value="Transcribed_RNA"/>
</dbReference>
<dbReference type="AlphaFoldDB" id="A0A5B7AG99"/>
<evidence type="ECO:0000256" key="9">
    <source>
        <dbReference type="ARBA" id="ARBA00022807"/>
    </source>
</evidence>
<dbReference type="GO" id="GO:0005634">
    <property type="term" value="C:nucleus"/>
    <property type="evidence" value="ECO:0007669"/>
    <property type="project" value="TreeGrafter"/>
</dbReference>
<evidence type="ECO:0000256" key="1">
    <source>
        <dbReference type="ARBA" id="ARBA00000707"/>
    </source>
</evidence>
<feature type="region of interest" description="Disordered" evidence="12">
    <location>
        <begin position="981"/>
        <end position="1014"/>
    </location>
</feature>
<dbReference type="PANTHER" id="PTHR24006:SF874">
    <property type="entry name" value="UBIQUITIN CARBOXYL-TERMINAL HYDROLASE 16"/>
    <property type="match status" value="1"/>
</dbReference>
<feature type="domain" description="MYND-type" evidence="14">
    <location>
        <begin position="77"/>
        <end position="114"/>
    </location>
</feature>
<dbReference type="SUPFAM" id="SSF54001">
    <property type="entry name" value="Cysteine proteinases"/>
    <property type="match status" value="1"/>
</dbReference>
<evidence type="ECO:0000256" key="3">
    <source>
        <dbReference type="ARBA" id="ARBA00012759"/>
    </source>
</evidence>
<dbReference type="GO" id="GO:0005829">
    <property type="term" value="C:cytosol"/>
    <property type="evidence" value="ECO:0007669"/>
    <property type="project" value="TreeGrafter"/>
</dbReference>
<dbReference type="InterPro" id="IPR050164">
    <property type="entry name" value="Peptidase_C19"/>
</dbReference>
<evidence type="ECO:0000256" key="11">
    <source>
        <dbReference type="PROSITE-ProRule" id="PRU00134"/>
    </source>
</evidence>
<accession>A0A5B7AG99</accession>
<feature type="compositionally biased region" description="Polar residues" evidence="12">
    <location>
        <begin position="194"/>
        <end position="203"/>
    </location>
</feature>
<dbReference type="GO" id="GO:0006508">
    <property type="term" value="P:proteolysis"/>
    <property type="evidence" value="ECO:0007669"/>
    <property type="project" value="UniProtKB-KW"/>
</dbReference>
<evidence type="ECO:0000256" key="6">
    <source>
        <dbReference type="ARBA" id="ARBA00022771"/>
    </source>
</evidence>
<feature type="compositionally biased region" description="Low complexity" evidence="12">
    <location>
        <begin position="986"/>
        <end position="1012"/>
    </location>
</feature>
<evidence type="ECO:0000256" key="5">
    <source>
        <dbReference type="ARBA" id="ARBA00022723"/>
    </source>
</evidence>
<keyword evidence="5" id="KW-0479">Metal-binding</keyword>
<evidence type="ECO:0000259" key="14">
    <source>
        <dbReference type="PROSITE" id="PS50865"/>
    </source>
</evidence>
<name>A0A5B7AG99_DAVIN</name>
<sequence length="1162" mass="126431">MLLGGDLGFSCLVLVVVFFGPVIGFVVRRKWRLAVARREEIKRLLVLASEEAARAELEASAGYITSGSTTCQLQYQCAVCFCPTTTRCARCKAVRYCSGKCQIIHWRQGHKEECYPFTTTDQINDVGGSSIQKAFQHEENEIYGNSFEPEGRQFAKPVEAVPEEPAFSNSSHSPEVLCEKDDIKIECLADGKGTNSTSEFTSPSLSDGYSSCTTSSESSVDVAVNRVSSSHHPERSDGHQSTNIIPDKVETTYANSMDQTRASSEYPTSVNSVDNFTSSAKLNQIKLDCSDGDTHSGSTSSSGWTVDGSNESSISEPSTPSSGFWEGTIDTKRCRDDVLDDSSQSSSSEAGDGNLSDFQSSLRFPFNLPGDTVPPLHVLGSDAKTIISDNACPATLGIKMPIDGAALSEETSKDATKVRSLPSLNSEMSRIDDEPSSESCILQSRELFSSSASHVNPASGTGGHSISTDSSNVSSLTSLSTERSNCLVNGMSNTSHVLKSKEVGTSSSRASDAYLSSSAGMHSVSSAKSGKVDGAHAVAAGSSQFASYSPNASNGLKTSMRKVVDQLKSSKSSQHYPLGVGSEIAGRYNKKGLFPYELFVKLYNWNKVELRPCGLINCGNSCYANAVLQCLAFTPPLNTYLLQGLHSKSCEKKGWCFTCEFERLILKAKEGNSPLSPIGILSRMQNIGSHLGNGREEDAHEFLRYAIDTMQSICLKEAGVKASGTLEEETTLIGLTFGGYLRSKIKCMKCGGKSERHEKMMDLTVEIGGDIGTLEEALRQFTGTEILDGENKYQCSRCKSYEKAKKKLTILEAPNVLTIALKRFQSGKFGKLNKAIRFPEILNLAPYMSGTSDKSPIYGLYGVVVHLDIMNAAFSGHYVCYVKNIENKWFKIDDSTVKAVELERVLNKGAYMLLYARCSPRAPRLIRNSIIPRDPRKPKNPTFKSRSHQPDPRDGYVPDPLNAEPFYMNHTSFQRIQTIFEEDSSSDNSSSVCFSEEGSSSTDSTRGSTSTDEFMDNLFGDLGYNWNSPWRNSSDSDTSSSSSSSPSPLYSRHSPLADLDRYSSECPEPGGSHSDNVESAAEGHGLRARPPNWSSKLEGDGSEPFLYSDTTKQCRKLVSSSSSSSSNSSCRETDSERLGSLNPLGNVKSGVSFRRSTRERRE</sequence>
<feature type="compositionally biased region" description="Low complexity" evidence="12">
    <location>
        <begin position="1119"/>
        <end position="1129"/>
    </location>
</feature>
<dbReference type="PROSITE" id="PS00972">
    <property type="entry name" value="USP_1"/>
    <property type="match status" value="1"/>
</dbReference>
<dbReference type="InterPro" id="IPR038765">
    <property type="entry name" value="Papain-like_cys_pep_sf"/>
</dbReference>
<dbReference type="SUPFAM" id="SSF144232">
    <property type="entry name" value="HIT/MYND zinc finger-like"/>
    <property type="match status" value="1"/>
</dbReference>
<keyword evidence="4" id="KW-0645">Protease</keyword>
<evidence type="ECO:0000256" key="4">
    <source>
        <dbReference type="ARBA" id="ARBA00022670"/>
    </source>
</evidence>
<dbReference type="CDD" id="cd02661">
    <property type="entry name" value="Peptidase_C19E"/>
    <property type="match status" value="1"/>
</dbReference>
<feature type="region of interest" description="Disordered" evidence="12">
    <location>
        <begin position="927"/>
        <end position="961"/>
    </location>
</feature>
<evidence type="ECO:0000256" key="2">
    <source>
        <dbReference type="ARBA" id="ARBA00009085"/>
    </source>
</evidence>
<keyword evidence="10" id="KW-0862">Zinc</keyword>
<dbReference type="Gene3D" id="6.10.140.2220">
    <property type="match status" value="1"/>
</dbReference>
<reference evidence="15" key="1">
    <citation type="submission" date="2019-08" db="EMBL/GenBank/DDBJ databases">
        <title>Reference gene set and small RNA set construction with multiple tissues from Davidia involucrata Baill.</title>
        <authorList>
            <person name="Yang H."/>
            <person name="Zhou C."/>
            <person name="Li G."/>
            <person name="Wang J."/>
            <person name="Gao P."/>
            <person name="Wang M."/>
            <person name="Wang R."/>
            <person name="Zhao Y."/>
        </authorList>
    </citation>
    <scope>NUCLEOTIDE SEQUENCE</scope>
    <source>
        <tissue evidence="15">Mixed with DoveR01_LX</tissue>
    </source>
</reference>
<feature type="compositionally biased region" description="Low complexity" evidence="12">
    <location>
        <begin position="204"/>
        <end position="219"/>
    </location>
</feature>
<feature type="compositionally biased region" description="Low complexity" evidence="12">
    <location>
        <begin position="295"/>
        <end position="322"/>
    </location>
</feature>
<keyword evidence="8 15" id="KW-0378">Hydrolase</keyword>
<dbReference type="GO" id="GO:0016579">
    <property type="term" value="P:protein deubiquitination"/>
    <property type="evidence" value="ECO:0007669"/>
    <property type="project" value="InterPro"/>
</dbReference>
<evidence type="ECO:0000256" key="12">
    <source>
        <dbReference type="SAM" id="MobiDB-lite"/>
    </source>
</evidence>
<dbReference type="GO" id="GO:0004843">
    <property type="term" value="F:cysteine-type deubiquitinase activity"/>
    <property type="evidence" value="ECO:0007669"/>
    <property type="project" value="UniProtKB-EC"/>
</dbReference>
<feature type="region of interest" description="Disordered" evidence="12">
    <location>
        <begin position="291"/>
        <end position="327"/>
    </location>
</feature>